<name>D9QJW0_BRESC</name>
<reference evidence="2" key="1">
    <citation type="journal article" date="2011" name="J. Bacteriol.">
        <title>Genome sequences of eight morphologically diverse alphaproteobacteria.</title>
        <authorList>
            <consortium name="US DOE Joint Genome Institute"/>
            <person name="Brown P.J."/>
            <person name="Kysela D.T."/>
            <person name="Buechlein A."/>
            <person name="Hemmerich C."/>
            <person name="Brun Y.V."/>
        </authorList>
    </citation>
    <scope>NUCLEOTIDE SEQUENCE [LARGE SCALE GENOMIC DNA]</scope>
    <source>
        <strain evidence="2">ATCC 15264 / DSM 4735 / LMG 14903 / NBRC 16000 / CB 81</strain>
    </source>
</reference>
<proteinExistence type="predicted"/>
<dbReference type="OrthoDB" id="7534390at2"/>
<gene>
    <name evidence="1" type="ordered locus">Bresu_0397</name>
</gene>
<evidence type="ECO:0000313" key="2">
    <source>
        <dbReference type="Proteomes" id="UP000002696"/>
    </source>
</evidence>
<dbReference type="InParanoid" id="D9QJW0"/>
<dbReference type="KEGG" id="bsb:Bresu_0397"/>
<dbReference type="RefSeq" id="WP_013267815.1">
    <property type="nucleotide sequence ID" value="NC_014375.1"/>
</dbReference>
<keyword evidence="2" id="KW-1185">Reference proteome</keyword>
<sequence>MMMIAPTAEPDTADRTELDSYVYAQTIDALLRFIPICAAPFGGDVTRMMVFYGAARSSVGHLNHRNQLRAEAEGGIFPDDLRRAVSVLSISEYLALPYETVRRHVHELVEQKLLERQGSRSFFVSSETMKREGLRDCVKSIAPKMAELATRIHTTIAEKSVDTAGGNWESFLQPRANEPEVRAAIDPVA</sequence>
<organism evidence="1 2">
    <name type="scientific">Brevundimonas subvibrioides (strain ATCC 15264 / DSM 4735 / LMG 14903 / NBRC 16000 / CB 81)</name>
    <name type="common">Caulobacter subvibrioides</name>
    <dbReference type="NCBI Taxonomy" id="633149"/>
    <lineage>
        <taxon>Bacteria</taxon>
        <taxon>Pseudomonadati</taxon>
        <taxon>Pseudomonadota</taxon>
        <taxon>Alphaproteobacteria</taxon>
        <taxon>Caulobacterales</taxon>
        <taxon>Caulobacteraceae</taxon>
        <taxon>Brevundimonas</taxon>
    </lineage>
</organism>
<protein>
    <recommendedName>
        <fullName evidence="3">HTH iclR-type domain-containing protein</fullName>
    </recommendedName>
</protein>
<dbReference type="HOGENOM" id="CLU_1432057_0_0_5"/>
<dbReference type="AlphaFoldDB" id="D9QJW0"/>
<dbReference type="eggNOG" id="COG1414">
    <property type="taxonomic scope" value="Bacteria"/>
</dbReference>
<evidence type="ECO:0000313" key="1">
    <source>
        <dbReference type="EMBL" id="ADK99711.1"/>
    </source>
</evidence>
<dbReference type="EMBL" id="CP002102">
    <property type="protein sequence ID" value="ADK99711.1"/>
    <property type="molecule type" value="Genomic_DNA"/>
</dbReference>
<dbReference type="Proteomes" id="UP000002696">
    <property type="component" value="Chromosome"/>
</dbReference>
<accession>D9QJW0</accession>
<evidence type="ECO:0008006" key="3">
    <source>
        <dbReference type="Google" id="ProtNLM"/>
    </source>
</evidence>